<dbReference type="Proteomes" id="UP001597221">
    <property type="component" value="Unassembled WGS sequence"/>
</dbReference>
<organism evidence="2 3">
    <name type="scientific">Oceanobacillus luteolus</name>
    <dbReference type="NCBI Taxonomy" id="1274358"/>
    <lineage>
        <taxon>Bacteria</taxon>
        <taxon>Bacillati</taxon>
        <taxon>Bacillota</taxon>
        <taxon>Bacilli</taxon>
        <taxon>Bacillales</taxon>
        <taxon>Bacillaceae</taxon>
        <taxon>Oceanobacillus</taxon>
    </lineage>
</organism>
<keyword evidence="1" id="KW-0812">Transmembrane</keyword>
<gene>
    <name evidence="2" type="ORF">ACFSBH_15820</name>
</gene>
<sequence length="136" mass="15151">MSEYKRIILIILFIPLVILVIAWIMNLFYPSSFTIAAKIYLGYLITLLSVSIACLLSVGKVEKRKYQLWGITIMLLISAPLAFSIGFTVAIIERDGFAALIMLFIFPILFIIGLILLLVGVFKKGISRGHSDLKGV</sequence>
<accession>A0ABW4HTW6</accession>
<evidence type="ECO:0000313" key="2">
    <source>
        <dbReference type="EMBL" id="MFD1609083.1"/>
    </source>
</evidence>
<dbReference type="RefSeq" id="WP_379598512.1">
    <property type="nucleotide sequence ID" value="NZ_JBHUDE010000147.1"/>
</dbReference>
<feature type="transmembrane region" description="Helical" evidence="1">
    <location>
        <begin position="68"/>
        <end position="92"/>
    </location>
</feature>
<reference evidence="3" key="1">
    <citation type="journal article" date="2019" name="Int. J. Syst. Evol. Microbiol.">
        <title>The Global Catalogue of Microorganisms (GCM) 10K type strain sequencing project: providing services to taxonomists for standard genome sequencing and annotation.</title>
        <authorList>
            <consortium name="The Broad Institute Genomics Platform"/>
            <consortium name="The Broad Institute Genome Sequencing Center for Infectious Disease"/>
            <person name="Wu L."/>
            <person name="Ma J."/>
        </authorList>
    </citation>
    <scope>NUCLEOTIDE SEQUENCE [LARGE SCALE GENOMIC DNA]</scope>
    <source>
        <strain evidence="3">CGMCC 1.12376</strain>
    </source>
</reference>
<dbReference type="EMBL" id="JBHUDE010000147">
    <property type="protein sequence ID" value="MFD1609083.1"/>
    <property type="molecule type" value="Genomic_DNA"/>
</dbReference>
<comment type="caution">
    <text evidence="2">The sequence shown here is derived from an EMBL/GenBank/DDBJ whole genome shotgun (WGS) entry which is preliminary data.</text>
</comment>
<feature type="transmembrane region" description="Helical" evidence="1">
    <location>
        <begin position="7"/>
        <end position="29"/>
    </location>
</feature>
<keyword evidence="1" id="KW-1133">Transmembrane helix</keyword>
<protein>
    <submittedName>
        <fullName evidence="2">Uncharacterized protein</fullName>
    </submittedName>
</protein>
<keyword evidence="3" id="KW-1185">Reference proteome</keyword>
<name>A0ABW4HTW6_9BACI</name>
<keyword evidence="1" id="KW-0472">Membrane</keyword>
<evidence type="ECO:0000313" key="3">
    <source>
        <dbReference type="Proteomes" id="UP001597221"/>
    </source>
</evidence>
<proteinExistence type="predicted"/>
<evidence type="ECO:0000256" key="1">
    <source>
        <dbReference type="SAM" id="Phobius"/>
    </source>
</evidence>
<feature type="transmembrane region" description="Helical" evidence="1">
    <location>
        <begin position="35"/>
        <end position="56"/>
    </location>
</feature>
<feature type="transmembrane region" description="Helical" evidence="1">
    <location>
        <begin position="98"/>
        <end position="122"/>
    </location>
</feature>